<sequence>MDKETFARRLALSMAGTSDGILKYAEHPAGRGVSVERKARAGWMAELDDESRQWLHQLVEEGVHAGVFGVLCILDHVRFIEDIGEKGSFNLTYTSPFGAQTQINPEEGEMLHDLFNGFSRDAQK</sequence>
<gene>
    <name evidence="1" type="ORF">AQS8620_02656</name>
</gene>
<dbReference type="EMBL" id="FWFS01000010">
    <property type="protein sequence ID" value="SLN59512.1"/>
    <property type="molecule type" value="Genomic_DNA"/>
</dbReference>
<proteinExistence type="predicted"/>
<name>A0A1Y5TAB5_9RHOB</name>
<evidence type="ECO:0000313" key="2">
    <source>
        <dbReference type="Proteomes" id="UP000193862"/>
    </source>
</evidence>
<reference evidence="1 2" key="1">
    <citation type="submission" date="2017-03" db="EMBL/GenBank/DDBJ databases">
        <authorList>
            <person name="Afonso C.L."/>
            <person name="Miller P.J."/>
            <person name="Scott M.A."/>
            <person name="Spackman E."/>
            <person name="Goraichik I."/>
            <person name="Dimitrov K.M."/>
            <person name="Suarez D.L."/>
            <person name="Swayne D.E."/>
        </authorList>
    </citation>
    <scope>NUCLEOTIDE SEQUENCE [LARGE SCALE GENOMIC DNA]</scope>
    <source>
        <strain evidence="1 2">CECT 8620</strain>
    </source>
</reference>
<organism evidence="1 2">
    <name type="scientific">Aquimixticola soesokkakensis</name>
    <dbReference type="NCBI Taxonomy" id="1519096"/>
    <lineage>
        <taxon>Bacteria</taxon>
        <taxon>Pseudomonadati</taxon>
        <taxon>Pseudomonadota</taxon>
        <taxon>Alphaproteobacteria</taxon>
        <taxon>Rhodobacterales</taxon>
        <taxon>Paracoccaceae</taxon>
        <taxon>Aquimixticola</taxon>
    </lineage>
</organism>
<dbReference type="AlphaFoldDB" id="A0A1Y5TAB5"/>
<accession>A0A1Y5TAB5</accession>
<dbReference type="Proteomes" id="UP000193862">
    <property type="component" value="Unassembled WGS sequence"/>
</dbReference>
<evidence type="ECO:0000313" key="1">
    <source>
        <dbReference type="EMBL" id="SLN59512.1"/>
    </source>
</evidence>
<keyword evidence="2" id="KW-1185">Reference proteome</keyword>
<protein>
    <submittedName>
        <fullName evidence="1">Uncharacterized protein</fullName>
    </submittedName>
</protein>